<keyword evidence="1" id="KW-0472">Membrane</keyword>
<dbReference type="GO" id="GO:0000271">
    <property type="term" value="P:polysaccharide biosynthetic process"/>
    <property type="evidence" value="ECO:0007669"/>
    <property type="project" value="TreeGrafter"/>
</dbReference>
<accession>A0A2P7QJZ6</accession>
<dbReference type="GO" id="GO:0016020">
    <property type="term" value="C:membrane"/>
    <property type="evidence" value="ECO:0007669"/>
    <property type="project" value="TreeGrafter"/>
</dbReference>
<evidence type="ECO:0000313" key="4">
    <source>
        <dbReference type="Proteomes" id="UP000241167"/>
    </source>
</evidence>
<dbReference type="PANTHER" id="PTHR23028:SF131">
    <property type="entry name" value="BLR2367 PROTEIN"/>
    <property type="match status" value="1"/>
</dbReference>
<dbReference type="AlphaFoldDB" id="A0A2P7QJZ6"/>
<keyword evidence="1" id="KW-0812">Transmembrane</keyword>
<reference evidence="3 4" key="1">
    <citation type="submission" date="2018-03" db="EMBL/GenBank/DDBJ databases">
        <title>The draft genome of Sphingosinicella sp. GL-C-18.</title>
        <authorList>
            <person name="Liu L."/>
            <person name="Li L."/>
            <person name="Liang L."/>
            <person name="Zhang X."/>
            <person name="Wang T."/>
        </authorList>
    </citation>
    <scope>NUCLEOTIDE SEQUENCE [LARGE SCALE GENOMIC DNA]</scope>
    <source>
        <strain evidence="3 4">GL-C-18</strain>
    </source>
</reference>
<dbReference type="Proteomes" id="UP000241167">
    <property type="component" value="Unassembled WGS sequence"/>
</dbReference>
<protein>
    <recommendedName>
        <fullName evidence="2">Acyltransferase 3 domain-containing protein</fullName>
    </recommendedName>
</protein>
<keyword evidence="1" id="KW-1133">Transmembrane helix</keyword>
<feature type="transmembrane region" description="Helical" evidence="1">
    <location>
        <begin position="244"/>
        <end position="260"/>
    </location>
</feature>
<evidence type="ECO:0000256" key="1">
    <source>
        <dbReference type="SAM" id="Phobius"/>
    </source>
</evidence>
<feature type="transmembrane region" description="Helical" evidence="1">
    <location>
        <begin position="89"/>
        <end position="110"/>
    </location>
</feature>
<feature type="transmembrane region" description="Helical" evidence="1">
    <location>
        <begin position="272"/>
        <end position="291"/>
    </location>
</feature>
<comment type="caution">
    <text evidence="3">The sequence shown here is derived from an EMBL/GenBank/DDBJ whole genome shotgun (WGS) entry which is preliminary data.</text>
</comment>
<sequence length="405" mass="44144">MGGEIGRSGSGVGDSVKDQVGLVPGGGAAIAAPQQSRSGESSAAAGAGLLIGIQMLRGCAALLVILAHANLMMRYPRYFHQSPFDIREAGVFGVTVFFAISGFIIAIVSLDGDLRARLTIRDFAWRRFVRIMPFLWLAVIGYNILTYVGTRDIEWMNALRALVIWPVGGLKPNVIWSLRHELIFYALFAATLMVARQRWWLLGAWFLAPLIVGVSMPLIAGRQLSAGSTGEEFLHVLLMGSDNGANLQFGAGFLLGILYLKRHAWLQPRRVGGLATVLGVVAAATILVEAMDMPVGLARSCLWTMLAGVIVWIGIVCERSPRWIERIGILLGNASFAIYLTHNGVLLTAFEAATKLRLPLPTELLFFVFVALATGVGLIVHLIVEKPLIALLSRRRIAPWQRQNR</sequence>
<dbReference type="InterPro" id="IPR050879">
    <property type="entry name" value="Acyltransferase_3"/>
</dbReference>
<feature type="transmembrane region" description="Helical" evidence="1">
    <location>
        <begin position="43"/>
        <end position="69"/>
    </location>
</feature>
<feature type="transmembrane region" description="Helical" evidence="1">
    <location>
        <begin position="297"/>
        <end position="317"/>
    </location>
</feature>
<feature type="transmembrane region" description="Helical" evidence="1">
    <location>
        <begin position="202"/>
        <end position="224"/>
    </location>
</feature>
<dbReference type="GO" id="GO:0016747">
    <property type="term" value="F:acyltransferase activity, transferring groups other than amino-acyl groups"/>
    <property type="evidence" value="ECO:0007669"/>
    <property type="project" value="InterPro"/>
</dbReference>
<gene>
    <name evidence="3" type="ORF">C7I55_17620</name>
</gene>
<organism evidence="3 4">
    <name type="scientific">Allosphingosinicella deserti</name>
    <dbReference type="NCBI Taxonomy" id="2116704"/>
    <lineage>
        <taxon>Bacteria</taxon>
        <taxon>Pseudomonadati</taxon>
        <taxon>Pseudomonadota</taxon>
        <taxon>Alphaproteobacteria</taxon>
        <taxon>Sphingomonadales</taxon>
        <taxon>Sphingomonadaceae</taxon>
        <taxon>Allosphingosinicella</taxon>
    </lineage>
</organism>
<name>A0A2P7QJZ6_9SPHN</name>
<feature type="domain" description="Acyltransferase 3" evidence="2">
    <location>
        <begin position="52"/>
        <end position="376"/>
    </location>
</feature>
<dbReference type="EMBL" id="PXYI01000006">
    <property type="protein sequence ID" value="PSJ38278.1"/>
    <property type="molecule type" value="Genomic_DNA"/>
</dbReference>
<dbReference type="InterPro" id="IPR002656">
    <property type="entry name" value="Acyl_transf_3_dom"/>
</dbReference>
<dbReference type="PANTHER" id="PTHR23028">
    <property type="entry name" value="ACETYLTRANSFERASE"/>
    <property type="match status" value="1"/>
</dbReference>
<feature type="transmembrane region" description="Helical" evidence="1">
    <location>
        <begin position="329"/>
        <end position="352"/>
    </location>
</feature>
<evidence type="ECO:0000259" key="2">
    <source>
        <dbReference type="Pfam" id="PF01757"/>
    </source>
</evidence>
<evidence type="ECO:0000313" key="3">
    <source>
        <dbReference type="EMBL" id="PSJ38278.1"/>
    </source>
</evidence>
<dbReference type="Pfam" id="PF01757">
    <property type="entry name" value="Acyl_transf_3"/>
    <property type="match status" value="1"/>
</dbReference>
<keyword evidence="4" id="KW-1185">Reference proteome</keyword>
<proteinExistence type="predicted"/>
<feature type="transmembrane region" description="Helical" evidence="1">
    <location>
        <begin position="131"/>
        <end position="150"/>
    </location>
</feature>
<feature type="transmembrane region" description="Helical" evidence="1">
    <location>
        <begin position="364"/>
        <end position="384"/>
    </location>
</feature>